<dbReference type="InterPro" id="IPR046708">
    <property type="entry name" value="DUF6781"/>
</dbReference>
<sequence length="224" mass="22760">MSDQEQTTPSDDPALEGVRAAAEEAVNAGEGSEGLEERVRDAVREAIGNGAVTADRVRELVAAAMSGVDAGLVEEGSRGSAAVREALGRLESTAAGAGERLRLAAEESGGRLREFGEGRLEWSRRELGSLAGMFTDAAAEAVRGAGETFGGILRDLTGHARTGVKDTAAEVGETAGGLKEDLETVARSAAEKGRLSAATATARVQAVVAGTLGGITEGLEGKGR</sequence>
<evidence type="ECO:0000313" key="2">
    <source>
        <dbReference type="EMBL" id="SFD01352.1"/>
    </source>
</evidence>
<evidence type="ECO:0000313" key="3">
    <source>
        <dbReference type="Proteomes" id="UP000198611"/>
    </source>
</evidence>
<dbReference type="Pfam" id="PF20572">
    <property type="entry name" value="DUF6781"/>
    <property type="match status" value="1"/>
</dbReference>
<feature type="region of interest" description="Disordered" evidence="1">
    <location>
        <begin position="1"/>
        <end position="37"/>
    </location>
</feature>
<gene>
    <name evidence="2" type="ORF">SAMN05660831_00448</name>
</gene>
<accession>A0A1I1NVJ0</accession>
<proteinExistence type="predicted"/>
<name>A0A1I1NVJ0_9GAMM</name>
<keyword evidence="3" id="KW-1185">Reference proteome</keyword>
<organism evidence="2 3">
    <name type="scientific">Thiohalospira halophila DSM 15071</name>
    <dbReference type="NCBI Taxonomy" id="1123397"/>
    <lineage>
        <taxon>Bacteria</taxon>
        <taxon>Pseudomonadati</taxon>
        <taxon>Pseudomonadota</taxon>
        <taxon>Gammaproteobacteria</taxon>
        <taxon>Thiohalospirales</taxon>
        <taxon>Thiohalospiraceae</taxon>
        <taxon>Thiohalospira</taxon>
    </lineage>
</organism>
<feature type="compositionally biased region" description="Polar residues" evidence="1">
    <location>
        <begin position="1"/>
        <end position="10"/>
    </location>
</feature>
<dbReference type="EMBL" id="FOMJ01000001">
    <property type="protein sequence ID" value="SFD01352.1"/>
    <property type="molecule type" value="Genomic_DNA"/>
</dbReference>
<dbReference type="STRING" id="1123397.SAMN05660831_00448"/>
<dbReference type="RefSeq" id="WP_093427111.1">
    <property type="nucleotide sequence ID" value="NZ_FOMJ01000001.1"/>
</dbReference>
<reference evidence="2 3" key="1">
    <citation type="submission" date="2016-10" db="EMBL/GenBank/DDBJ databases">
        <authorList>
            <person name="de Groot N.N."/>
        </authorList>
    </citation>
    <scope>NUCLEOTIDE SEQUENCE [LARGE SCALE GENOMIC DNA]</scope>
    <source>
        <strain evidence="2 3">HL3</strain>
    </source>
</reference>
<protein>
    <submittedName>
        <fullName evidence="2">Uncharacterized protein</fullName>
    </submittedName>
</protein>
<evidence type="ECO:0000256" key="1">
    <source>
        <dbReference type="SAM" id="MobiDB-lite"/>
    </source>
</evidence>
<feature type="compositionally biased region" description="Low complexity" evidence="1">
    <location>
        <begin position="16"/>
        <end position="30"/>
    </location>
</feature>
<dbReference type="Proteomes" id="UP000198611">
    <property type="component" value="Unassembled WGS sequence"/>
</dbReference>
<dbReference type="AlphaFoldDB" id="A0A1I1NVJ0"/>